<dbReference type="PROSITE" id="PS50293">
    <property type="entry name" value="TPR_REGION"/>
    <property type="match status" value="1"/>
</dbReference>
<dbReference type="InterPro" id="IPR013105">
    <property type="entry name" value="TPR_2"/>
</dbReference>
<proteinExistence type="predicted"/>
<evidence type="ECO:0000313" key="6">
    <source>
        <dbReference type="Proteomes" id="UP000030687"/>
    </source>
</evidence>
<dbReference type="KEGG" id="cic:CICLE_v10033903mg"/>
<organism evidence="5 6">
    <name type="scientific">Citrus clementina</name>
    <name type="common">Clementine</name>
    <name type="synonym">Citrus deliciosa x Citrus sinensis</name>
    <dbReference type="NCBI Taxonomy" id="85681"/>
    <lineage>
        <taxon>Eukaryota</taxon>
        <taxon>Viridiplantae</taxon>
        <taxon>Streptophyta</taxon>
        <taxon>Embryophyta</taxon>
        <taxon>Tracheophyta</taxon>
        <taxon>Spermatophyta</taxon>
        <taxon>Magnoliopsida</taxon>
        <taxon>eudicotyledons</taxon>
        <taxon>Gunneridae</taxon>
        <taxon>Pentapetalae</taxon>
        <taxon>rosids</taxon>
        <taxon>malvids</taxon>
        <taxon>Sapindales</taxon>
        <taxon>Rutaceae</taxon>
        <taxon>Aurantioideae</taxon>
        <taxon>Citrus</taxon>
    </lineage>
</organism>
<dbReference type="PANTHER" id="PTHR16193">
    <property type="entry name" value="TETRATRICOPEPTIDE REPEAT PROTEIN 27"/>
    <property type="match status" value="1"/>
</dbReference>
<dbReference type="Gene3D" id="1.25.40.10">
    <property type="entry name" value="Tetratricopeptide repeat domain"/>
    <property type="match status" value="1"/>
</dbReference>
<dbReference type="AlphaFoldDB" id="V4VEC4"/>
<dbReference type="InterPro" id="IPR019734">
    <property type="entry name" value="TPR_rpt"/>
</dbReference>
<dbReference type="InterPro" id="IPR011990">
    <property type="entry name" value="TPR-like_helical_dom_sf"/>
</dbReference>
<dbReference type="Pfam" id="PF07719">
    <property type="entry name" value="TPR_2"/>
    <property type="match status" value="1"/>
</dbReference>
<dbReference type="eggNOG" id="KOG1128">
    <property type="taxonomic scope" value="Eukaryota"/>
</dbReference>
<evidence type="ECO:0000313" key="5">
    <source>
        <dbReference type="EMBL" id="ESR50779.1"/>
    </source>
</evidence>
<feature type="chain" id="PRO_5004728767" evidence="4">
    <location>
        <begin position="23"/>
        <end position="557"/>
    </location>
</feature>
<evidence type="ECO:0000256" key="3">
    <source>
        <dbReference type="PROSITE-ProRule" id="PRU00339"/>
    </source>
</evidence>
<evidence type="ECO:0000256" key="4">
    <source>
        <dbReference type="SAM" id="SignalP"/>
    </source>
</evidence>
<dbReference type="OMA" id="LFIHTHD"/>
<keyword evidence="4" id="KW-0732">Signal</keyword>
<dbReference type="PROSITE" id="PS50005">
    <property type="entry name" value="TPR"/>
    <property type="match status" value="1"/>
</dbReference>
<dbReference type="Proteomes" id="UP000030687">
    <property type="component" value="Unassembled WGS sequence"/>
</dbReference>
<keyword evidence="1" id="KW-0677">Repeat</keyword>
<dbReference type="InParanoid" id="V4VEC4"/>
<dbReference type="STRING" id="85681.V4VEC4"/>
<evidence type="ECO:0000256" key="1">
    <source>
        <dbReference type="ARBA" id="ARBA00022737"/>
    </source>
</evidence>
<dbReference type="Pfam" id="PF13181">
    <property type="entry name" value="TPR_8"/>
    <property type="match status" value="1"/>
</dbReference>
<feature type="signal peptide" evidence="4">
    <location>
        <begin position="1"/>
        <end position="22"/>
    </location>
</feature>
<name>V4VEC4_CITCL</name>
<keyword evidence="2 3" id="KW-0802">TPR repeat</keyword>
<reference evidence="5 6" key="1">
    <citation type="submission" date="2013-10" db="EMBL/GenBank/DDBJ databases">
        <authorList>
            <consortium name="International Citrus Genome Consortium"/>
            <person name="Jenkins J."/>
            <person name="Schmutz J."/>
            <person name="Prochnik S."/>
            <person name="Rokhsar D."/>
            <person name="Gmitter F."/>
            <person name="Ollitrault P."/>
            <person name="Machado M."/>
            <person name="Talon M."/>
            <person name="Wincker P."/>
            <person name="Jaillon O."/>
            <person name="Morgante M."/>
        </authorList>
    </citation>
    <scope>NUCLEOTIDE SEQUENCE</scope>
    <source>
        <strain evidence="6">cv. Clemenules</strain>
    </source>
</reference>
<dbReference type="PANTHER" id="PTHR16193:SF0">
    <property type="entry name" value="TETRATRICOPEPTIDE REPEAT PROTEIN 27"/>
    <property type="match status" value="1"/>
</dbReference>
<keyword evidence="6" id="KW-1185">Reference proteome</keyword>
<evidence type="ECO:0000256" key="2">
    <source>
        <dbReference type="ARBA" id="ARBA00022803"/>
    </source>
</evidence>
<accession>V4VEC4</accession>
<feature type="repeat" description="TPR" evidence="3">
    <location>
        <begin position="276"/>
        <end position="309"/>
    </location>
</feature>
<dbReference type="SUPFAM" id="SSF48452">
    <property type="entry name" value="TPR-like"/>
    <property type="match status" value="2"/>
</dbReference>
<dbReference type="InterPro" id="IPR044244">
    <property type="entry name" value="TTC27/Emw1"/>
</dbReference>
<sequence length="557" mass="62977">MTCGLAFLGCSVLVLFIHTHDSTIGDASDVFVTPKLLGNSHESESGVQCIHAGGSAAHLKAIQQAVILSRCLLIEKSSWQDEMQRWDMAPYIEATDSQQSSCFILKFFCDLLRIRWESTRSRTKGRALEMMDKLVEGISNSSPGVTQRIPFCYSLIALEYAELLVSCGLIGEAIKIFEDLELWDNLIYCNCLLGKKAAAVELIKARLSEKPSDPRLWCSLGDVTNNDACYEKALEVSNDKSARATRSLARSAYNRGEYETSKILWYAAMALNSLYPDGWFALGAAALKARDVEKALDGFTRAVQLDPDNGEAWNNIACLHMIKKKSKEAFTAFKESLKLKRNSWQLWENYSHVALDVDNIGQALEAVQMVLNMTNNKRIDTVLLERIVLDMEGRTSIIESESCRTTHNLNRTNNTWTVSLFHAYPQHMYIFLIFLCVVRSESSADMWGLYARWLKNKGDLTMCSEALLKQVRSYQGSDLWKDRDRFKRFSYASLELCKVYMEISSSSGSRRELFTAEMHLKNVLKQAEGFSDMEEFRDLHACLDELKTKLQSGPVAT</sequence>
<dbReference type="Gramene" id="ESR50779">
    <property type="protein sequence ID" value="ESR50779"/>
    <property type="gene ID" value="CICLE_v10033903mg"/>
</dbReference>
<protein>
    <submittedName>
        <fullName evidence="5">Uncharacterized protein</fullName>
    </submittedName>
</protein>
<gene>
    <name evidence="5" type="ORF">CICLE_v10033903mg</name>
</gene>
<dbReference type="SMART" id="SM00028">
    <property type="entry name" value="TPR"/>
    <property type="match status" value="4"/>
</dbReference>
<dbReference type="EMBL" id="KI536726">
    <property type="protein sequence ID" value="ESR50779.1"/>
    <property type="molecule type" value="Genomic_DNA"/>
</dbReference>